<comment type="subcellular location">
    <subcellularLocation>
        <location evidence="13">Cytoplasm</location>
    </subcellularLocation>
</comment>
<feature type="binding site" evidence="13 15">
    <location>
        <position position="208"/>
    </location>
    <ligand>
        <name>ATP</name>
        <dbReference type="ChEBI" id="CHEBI:30616"/>
    </ligand>
</feature>
<evidence type="ECO:0000256" key="6">
    <source>
        <dbReference type="ARBA" id="ARBA00016471"/>
    </source>
</evidence>
<dbReference type="Proteomes" id="UP000244792">
    <property type="component" value="Chromosome"/>
</dbReference>
<keyword evidence="11 13" id="KW-0067">ATP-binding</keyword>
<dbReference type="RefSeq" id="WP_108308556.1">
    <property type="nucleotide sequence ID" value="NZ_CP020921.1"/>
</dbReference>
<evidence type="ECO:0000256" key="9">
    <source>
        <dbReference type="ARBA" id="ARBA00022741"/>
    </source>
</evidence>
<dbReference type="FunFam" id="3.40.50.1260:FF:000031">
    <property type="entry name" value="Phosphoglycerate kinase 1"/>
    <property type="match status" value="1"/>
</dbReference>
<feature type="binding site" evidence="14">
    <location>
        <position position="125"/>
    </location>
    <ligand>
        <name>(2R)-3-phosphoglycerate</name>
        <dbReference type="ChEBI" id="CHEBI:58272"/>
    </ligand>
</feature>
<comment type="similarity">
    <text evidence="3 13 16">Belongs to the phosphoglycerate kinase family.</text>
</comment>
<dbReference type="PANTHER" id="PTHR11406">
    <property type="entry name" value="PHOSPHOGLYCERATE KINASE"/>
    <property type="match status" value="1"/>
</dbReference>
<dbReference type="EC" id="2.7.2.3" evidence="5 13"/>
<evidence type="ECO:0000256" key="12">
    <source>
        <dbReference type="ARBA" id="ARBA00023152"/>
    </source>
</evidence>
<dbReference type="Gene3D" id="3.40.50.1260">
    <property type="entry name" value="Phosphoglycerate kinase, N-terminal domain"/>
    <property type="match status" value="2"/>
</dbReference>
<feature type="binding site" evidence="13">
    <location>
        <position position="299"/>
    </location>
    <ligand>
        <name>ATP</name>
        <dbReference type="ChEBI" id="CHEBI:30616"/>
    </ligand>
</feature>
<evidence type="ECO:0000313" key="18">
    <source>
        <dbReference type="Proteomes" id="UP000244792"/>
    </source>
</evidence>
<dbReference type="AlphaFoldDB" id="A0A2R4VZ38"/>
<dbReference type="InterPro" id="IPR036043">
    <property type="entry name" value="Phosphoglycerate_kinase_sf"/>
</dbReference>
<dbReference type="EMBL" id="CP020921">
    <property type="protein sequence ID" value="AWB09782.1"/>
    <property type="molecule type" value="Genomic_DNA"/>
</dbReference>
<evidence type="ECO:0000256" key="16">
    <source>
        <dbReference type="RuleBase" id="RU000532"/>
    </source>
</evidence>
<comment type="catalytic activity">
    <reaction evidence="1 13 16">
        <text>(2R)-3-phosphoglycerate + ATP = (2R)-3-phospho-glyceroyl phosphate + ADP</text>
        <dbReference type="Rhea" id="RHEA:14801"/>
        <dbReference type="ChEBI" id="CHEBI:30616"/>
        <dbReference type="ChEBI" id="CHEBI:57604"/>
        <dbReference type="ChEBI" id="CHEBI:58272"/>
        <dbReference type="ChEBI" id="CHEBI:456216"/>
        <dbReference type="EC" id="2.7.2.3"/>
    </reaction>
</comment>
<evidence type="ECO:0000256" key="7">
    <source>
        <dbReference type="ARBA" id="ARBA00022490"/>
    </source>
</evidence>
<evidence type="ECO:0000256" key="15">
    <source>
        <dbReference type="PIRSR" id="PIRSR000724-2"/>
    </source>
</evidence>
<dbReference type="HAMAP" id="MF_00145">
    <property type="entry name" value="Phosphoglyc_kinase"/>
    <property type="match status" value="1"/>
</dbReference>
<keyword evidence="7 13" id="KW-0963">Cytoplasm</keyword>
<accession>A0A2R4VZ38</accession>
<proteinExistence type="inferred from homology"/>
<evidence type="ECO:0000256" key="2">
    <source>
        <dbReference type="ARBA" id="ARBA00004838"/>
    </source>
</evidence>
<dbReference type="PRINTS" id="PR00477">
    <property type="entry name" value="PHGLYCKINASE"/>
</dbReference>
<feature type="binding site" evidence="14">
    <location>
        <position position="158"/>
    </location>
    <ligand>
        <name>(2R)-3-phosphoglycerate</name>
        <dbReference type="ChEBI" id="CHEBI:58272"/>
    </ligand>
</feature>
<feature type="binding site" evidence="13">
    <location>
        <position position="125"/>
    </location>
    <ligand>
        <name>substrate</name>
    </ligand>
</feature>
<feature type="binding site" evidence="14">
    <location>
        <position position="43"/>
    </location>
    <ligand>
        <name>(2R)-3-phosphoglycerate</name>
        <dbReference type="ChEBI" id="CHEBI:58272"/>
    </ligand>
</feature>
<evidence type="ECO:0000256" key="8">
    <source>
        <dbReference type="ARBA" id="ARBA00022679"/>
    </source>
</evidence>
<feature type="binding site" evidence="13 15">
    <location>
        <begin position="356"/>
        <end position="359"/>
    </location>
    <ligand>
        <name>ATP</name>
        <dbReference type="ChEBI" id="CHEBI:30616"/>
    </ligand>
</feature>
<reference evidence="17 18" key="1">
    <citation type="submission" date="2017-04" db="EMBL/GenBank/DDBJ databases">
        <title>Genomic insights into metabolism of Thermodesulfobium acidiphilum.</title>
        <authorList>
            <person name="Toshchakov S.V."/>
            <person name="Frolov E.N."/>
            <person name="Kublanov I.V."/>
            <person name="Samarov N.I."/>
            <person name="Novikov A."/>
            <person name="Lebedinsky A.V."/>
            <person name="Bonch-Osmolovskaya E.A."/>
            <person name="Chernyh N.A."/>
        </authorList>
    </citation>
    <scope>NUCLEOTIDE SEQUENCE [LARGE SCALE GENOMIC DNA]</scope>
    <source>
        <strain evidence="17 18">3127-1</strain>
    </source>
</reference>
<dbReference type="GO" id="GO:0005524">
    <property type="term" value="F:ATP binding"/>
    <property type="evidence" value="ECO:0007669"/>
    <property type="project" value="UniProtKB-KW"/>
</dbReference>
<dbReference type="GO" id="GO:0004618">
    <property type="term" value="F:phosphoglycerate kinase activity"/>
    <property type="evidence" value="ECO:0007669"/>
    <property type="project" value="UniProtKB-UniRule"/>
</dbReference>
<dbReference type="InterPro" id="IPR001576">
    <property type="entry name" value="Phosphoglycerate_kinase"/>
</dbReference>
<name>A0A2R4VZ38_THEAF</name>
<sequence length="401" mass="44036">MSLFDRASLLDYPIYRLQGKRVFVRADLNDPADSEGNLTGDMRLRAVAPTLAYLCAARAKVILASHFGRPKNREANFSLKGVRKRLSEMLGFNINFIPECTGSELEEFVLNELKEGEILLIENLRFCPGETKNDMQYARFLASLGDIFVQEAFGACHREHASIASLPKLLPSFAGFLLEKEVIALSKILKSPKRPFLLILGGKKVSDKIKLINNMIEKVDCICIGGGMAFAFLRANGYDVGKSFVEESIDDVARQILYKAGEMGKKIVLPIDVLVAKDIISGSECRLVDAHRIPADWYGVDIGPKTLELFKEEILKAKTILWNGPMGVFEIPEFSWGSRAIALAVALSEAVSVCGGGDTSDVLRLTNMVNYFSHVSTGGGAALKFLEGENLPGIDVLPKVM</sequence>
<dbReference type="GO" id="GO:0043531">
    <property type="term" value="F:ADP binding"/>
    <property type="evidence" value="ECO:0007669"/>
    <property type="project" value="TreeGrafter"/>
</dbReference>
<evidence type="ECO:0000256" key="5">
    <source>
        <dbReference type="ARBA" id="ARBA00013061"/>
    </source>
</evidence>
<dbReference type="FunFam" id="3.40.50.1260:FF:000006">
    <property type="entry name" value="Phosphoglycerate kinase"/>
    <property type="match status" value="1"/>
</dbReference>
<evidence type="ECO:0000256" key="13">
    <source>
        <dbReference type="HAMAP-Rule" id="MF_00145"/>
    </source>
</evidence>
<feature type="binding site" evidence="13">
    <location>
        <position position="158"/>
    </location>
    <ligand>
        <name>substrate</name>
    </ligand>
</feature>
<keyword evidence="10 13" id="KW-0418">Kinase</keyword>
<dbReference type="UniPathway" id="UPA00109">
    <property type="reaction ID" value="UER00185"/>
</dbReference>
<feature type="binding site" evidence="13 14">
    <location>
        <begin position="27"/>
        <end position="29"/>
    </location>
    <ligand>
        <name>substrate</name>
    </ligand>
</feature>
<organism evidence="17 18">
    <name type="scientific">Thermodesulfobium acidiphilum</name>
    <dbReference type="NCBI Taxonomy" id="1794699"/>
    <lineage>
        <taxon>Bacteria</taxon>
        <taxon>Pseudomonadati</taxon>
        <taxon>Thermodesulfobiota</taxon>
        <taxon>Thermodesulfobiia</taxon>
        <taxon>Thermodesulfobiales</taxon>
        <taxon>Thermodesulfobiaceae</taxon>
        <taxon>Thermodesulfobium</taxon>
    </lineage>
</organism>
<feature type="binding site" evidence="13 14">
    <location>
        <begin position="66"/>
        <end position="69"/>
    </location>
    <ligand>
        <name>substrate</name>
    </ligand>
</feature>
<evidence type="ECO:0000256" key="4">
    <source>
        <dbReference type="ARBA" id="ARBA00011245"/>
    </source>
</evidence>
<keyword evidence="12 13" id="KW-0324">Glycolysis</keyword>
<feature type="binding site" evidence="13">
    <location>
        <position position="43"/>
    </location>
    <ligand>
        <name>substrate</name>
    </ligand>
</feature>
<dbReference type="PANTHER" id="PTHR11406:SF23">
    <property type="entry name" value="PHOSPHOGLYCERATE KINASE 1, CHLOROPLASTIC-RELATED"/>
    <property type="match status" value="1"/>
</dbReference>
<dbReference type="GO" id="GO:0006096">
    <property type="term" value="P:glycolytic process"/>
    <property type="evidence" value="ECO:0007669"/>
    <property type="project" value="UniProtKB-UniRule"/>
</dbReference>
<dbReference type="GO" id="GO:0005829">
    <property type="term" value="C:cytosol"/>
    <property type="evidence" value="ECO:0007669"/>
    <property type="project" value="TreeGrafter"/>
</dbReference>
<dbReference type="PIRSF" id="PIRSF000724">
    <property type="entry name" value="Pgk"/>
    <property type="match status" value="1"/>
</dbReference>
<protein>
    <recommendedName>
        <fullName evidence="6 13">Phosphoglycerate kinase</fullName>
        <ecNumber evidence="5 13">2.7.2.3</ecNumber>
    </recommendedName>
</protein>
<evidence type="ECO:0000256" key="14">
    <source>
        <dbReference type="PIRSR" id="PIRSR000724-1"/>
    </source>
</evidence>
<keyword evidence="9 13" id="KW-0547">Nucleotide-binding</keyword>
<dbReference type="KEGG" id="taci:TDSAC_0406"/>
<keyword evidence="18" id="KW-1185">Reference proteome</keyword>
<dbReference type="Pfam" id="PF00162">
    <property type="entry name" value="PGK"/>
    <property type="match status" value="1"/>
</dbReference>
<gene>
    <name evidence="13" type="primary">pgk</name>
    <name evidence="17" type="ORF">TDSAC_0406</name>
</gene>
<dbReference type="OrthoDB" id="9808460at2"/>
<dbReference type="GO" id="GO:0006094">
    <property type="term" value="P:gluconeogenesis"/>
    <property type="evidence" value="ECO:0007669"/>
    <property type="project" value="TreeGrafter"/>
</dbReference>
<comment type="pathway">
    <text evidence="2 13">Carbohydrate degradation; glycolysis; pyruvate from D-glyceraldehyde 3-phosphate: step 2/5.</text>
</comment>
<evidence type="ECO:0000256" key="3">
    <source>
        <dbReference type="ARBA" id="ARBA00008982"/>
    </source>
</evidence>
<evidence type="ECO:0000313" key="17">
    <source>
        <dbReference type="EMBL" id="AWB09782.1"/>
    </source>
</evidence>
<evidence type="ECO:0000256" key="1">
    <source>
        <dbReference type="ARBA" id="ARBA00000642"/>
    </source>
</evidence>
<keyword evidence="8 13" id="KW-0808">Transferase</keyword>
<dbReference type="InterPro" id="IPR015824">
    <property type="entry name" value="Phosphoglycerate_kinase_N"/>
</dbReference>
<feature type="binding site" evidence="13 15">
    <location>
        <position position="330"/>
    </location>
    <ligand>
        <name>ATP</name>
        <dbReference type="ChEBI" id="CHEBI:30616"/>
    </ligand>
</feature>
<comment type="subunit">
    <text evidence="4 13">Monomer.</text>
</comment>
<evidence type="ECO:0000256" key="11">
    <source>
        <dbReference type="ARBA" id="ARBA00022840"/>
    </source>
</evidence>
<dbReference type="SUPFAM" id="SSF53748">
    <property type="entry name" value="Phosphoglycerate kinase"/>
    <property type="match status" value="1"/>
</dbReference>
<evidence type="ECO:0000256" key="10">
    <source>
        <dbReference type="ARBA" id="ARBA00022777"/>
    </source>
</evidence>